<dbReference type="EMBL" id="JSZA02000156">
    <property type="protein sequence ID" value="TGO02343.1"/>
    <property type="molecule type" value="Genomic_DNA"/>
</dbReference>
<evidence type="ECO:0000313" key="4">
    <source>
        <dbReference type="EMBL" id="TGO02343.1"/>
    </source>
</evidence>
<feature type="non-terminal residue" evidence="4">
    <location>
        <position position="109"/>
    </location>
</feature>
<dbReference type="GO" id="GO:0000160">
    <property type="term" value="P:phosphorelay signal transduction system"/>
    <property type="evidence" value="ECO:0007669"/>
    <property type="project" value="InterPro"/>
</dbReference>
<feature type="modified residue" description="4-aspartylphosphate" evidence="2">
    <location>
        <position position="55"/>
    </location>
</feature>
<protein>
    <recommendedName>
        <fullName evidence="3">Response regulatory domain-containing protein</fullName>
    </recommendedName>
</protein>
<evidence type="ECO:0000259" key="3">
    <source>
        <dbReference type="PROSITE" id="PS50110"/>
    </source>
</evidence>
<keyword evidence="5" id="KW-1185">Reference proteome</keyword>
<name>A0A4E0QM86_9GAMM</name>
<dbReference type="PROSITE" id="PS50110">
    <property type="entry name" value="RESPONSE_REGULATORY"/>
    <property type="match status" value="1"/>
</dbReference>
<dbReference type="Pfam" id="PF00072">
    <property type="entry name" value="Response_reg"/>
    <property type="match status" value="1"/>
</dbReference>
<sequence>MERQYKLLIVDNEPEIRDTYGNYFAKRGFIVDTAADGVEGLDKLLHDEFDAALIDIKMPKMDGIEVIRQALTDDLVDASMIVLTGHGDREDAIKAINYGADAWFDKSDD</sequence>
<comment type="caution">
    <text evidence="4">The sequence shown here is derived from an EMBL/GenBank/DDBJ whole genome shotgun (WGS) entry which is preliminary data.</text>
</comment>
<dbReference type="Proteomes" id="UP000030428">
    <property type="component" value="Unassembled WGS sequence"/>
</dbReference>
<accession>A0A4E0QM86</accession>
<proteinExistence type="predicted"/>
<dbReference type="CDD" id="cd00156">
    <property type="entry name" value="REC"/>
    <property type="match status" value="1"/>
</dbReference>
<dbReference type="SMART" id="SM00448">
    <property type="entry name" value="REC"/>
    <property type="match status" value="1"/>
</dbReference>
<evidence type="ECO:0000256" key="1">
    <source>
        <dbReference type="ARBA" id="ARBA00022553"/>
    </source>
</evidence>
<dbReference type="AlphaFoldDB" id="A0A4E0QM86"/>
<dbReference type="PANTHER" id="PTHR44591">
    <property type="entry name" value="STRESS RESPONSE REGULATOR PROTEIN 1"/>
    <property type="match status" value="1"/>
</dbReference>
<feature type="domain" description="Response regulatory" evidence="3">
    <location>
        <begin position="6"/>
        <end position="109"/>
    </location>
</feature>
<keyword evidence="1 2" id="KW-0597">Phosphoprotein</keyword>
<dbReference type="PANTHER" id="PTHR44591:SF3">
    <property type="entry name" value="RESPONSE REGULATORY DOMAIN-CONTAINING PROTEIN"/>
    <property type="match status" value="1"/>
</dbReference>
<gene>
    <name evidence="4" type="ORF">PN36_26490</name>
</gene>
<organism evidence="4 5">
    <name type="scientific">Candidatus Thiomargarita nelsonii</name>
    <dbReference type="NCBI Taxonomy" id="1003181"/>
    <lineage>
        <taxon>Bacteria</taxon>
        <taxon>Pseudomonadati</taxon>
        <taxon>Pseudomonadota</taxon>
        <taxon>Gammaproteobacteria</taxon>
        <taxon>Thiotrichales</taxon>
        <taxon>Thiotrichaceae</taxon>
        <taxon>Thiomargarita</taxon>
    </lineage>
</organism>
<dbReference type="InterPro" id="IPR011006">
    <property type="entry name" value="CheY-like_superfamily"/>
</dbReference>
<dbReference type="InterPro" id="IPR001789">
    <property type="entry name" value="Sig_transdc_resp-reg_receiver"/>
</dbReference>
<evidence type="ECO:0000313" key="5">
    <source>
        <dbReference type="Proteomes" id="UP000030428"/>
    </source>
</evidence>
<dbReference type="SUPFAM" id="SSF52172">
    <property type="entry name" value="CheY-like"/>
    <property type="match status" value="1"/>
</dbReference>
<reference evidence="4 5" key="1">
    <citation type="journal article" date="2016" name="Front. Microbiol.">
        <title>Single-Cell (Meta-)Genomics of a Dimorphic Candidatus Thiomargarita nelsonii Reveals Genomic Plasticity.</title>
        <authorList>
            <person name="Flood B.E."/>
            <person name="Fliss P."/>
            <person name="Jones D.S."/>
            <person name="Dick G.J."/>
            <person name="Jain S."/>
            <person name="Kaster A.K."/>
            <person name="Winkel M."/>
            <person name="Mussmann M."/>
            <person name="Bailey J."/>
        </authorList>
    </citation>
    <scope>NUCLEOTIDE SEQUENCE [LARGE SCALE GENOMIC DNA]</scope>
    <source>
        <strain evidence="4">Hydrate Ridge</strain>
    </source>
</reference>
<evidence type="ECO:0000256" key="2">
    <source>
        <dbReference type="PROSITE-ProRule" id="PRU00169"/>
    </source>
</evidence>
<dbReference type="Gene3D" id="3.40.50.2300">
    <property type="match status" value="1"/>
</dbReference>
<dbReference type="InterPro" id="IPR050595">
    <property type="entry name" value="Bact_response_regulator"/>
</dbReference>